<gene>
    <name evidence="2" type="ORF">CEXT_66701</name>
</gene>
<evidence type="ECO:0000256" key="1">
    <source>
        <dbReference type="SAM" id="MobiDB-lite"/>
    </source>
</evidence>
<protein>
    <submittedName>
        <fullName evidence="2">Uncharacterized protein</fullName>
    </submittedName>
</protein>
<name>A0AAV4PHI4_CAEEX</name>
<organism evidence="2 3">
    <name type="scientific">Caerostris extrusa</name>
    <name type="common">Bark spider</name>
    <name type="synonym">Caerostris bankana</name>
    <dbReference type="NCBI Taxonomy" id="172846"/>
    <lineage>
        <taxon>Eukaryota</taxon>
        <taxon>Metazoa</taxon>
        <taxon>Ecdysozoa</taxon>
        <taxon>Arthropoda</taxon>
        <taxon>Chelicerata</taxon>
        <taxon>Arachnida</taxon>
        <taxon>Araneae</taxon>
        <taxon>Araneomorphae</taxon>
        <taxon>Entelegynae</taxon>
        <taxon>Araneoidea</taxon>
        <taxon>Araneidae</taxon>
        <taxon>Caerostris</taxon>
    </lineage>
</organism>
<keyword evidence="3" id="KW-1185">Reference proteome</keyword>
<dbReference type="Proteomes" id="UP001054945">
    <property type="component" value="Unassembled WGS sequence"/>
</dbReference>
<dbReference type="AlphaFoldDB" id="A0AAV4PHI4"/>
<dbReference type="EMBL" id="BPLR01004504">
    <property type="protein sequence ID" value="GIX95384.1"/>
    <property type="molecule type" value="Genomic_DNA"/>
</dbReference>
<evidence type="ECO:0000313" key="2">
    <source>
        <dbReference type="EMBL" id="GIX95384.1"/>
    </source>
</evidence>
<sequence>MQHRYQLATVQELLLEDTTEKRRKGKQQKQSLPRSPSVIDKRRNSTLRGNGRGGVCFVLWGKFWSSCLLPSDLIRLRWTSLPIRSEERTVAL</sequence>
<feature type="region of interest" description="Disordered" evidence="1">
    <location>
        <begin position="18"/>
        <end position="52"/>
    </location>
</feature>
<reference evidence="2 3" key="1">
    <citation type="submission" date="2021-06" db="EMBL/GenBank/DDBJ databases">
        <title>Caerostris extrusa draft genome.</title>
        <authorList>
            <person name="Kono N."/>
            <person name="Arakawa K."/>
        </authorList>
    </citation>
    <scope>NUCLEOTIDE SEQUENCE [LARGE SCALE GENOMIC DNA]</scope>
</reference>
<comment type="caution">
    <text evidence="2">The sequence shown here is derived from an EMBL/GenBank/DDBJ whole genome shotgun (WGS) entry which is preliminary data.</text>
</comment>
<proteinExistence type="predicted"/>
<accession>A0AAV4PHI4</accession>
<evidence type="ECO:0000313" key="3">
    <source>
        <dbReference type="Proteomes" id="UP001054945"/>
    </source>
</evidence>